<dbReference type="Proteomes" id="UP000322267">
    <property type="component" value="Unassembled WGS sequence"/>
</dbReference>
<protein>
    <submittedName>
        <fullName evidence="1">Uncharacterized protein</fullName>
    </submittedName>
</protein>
<evidence type="ECO:0000313" key="1">
    <source>
        <dbReference type="EMBL" id="TYS15400.1"/>
    </source>
</evidence>
<gene>
    <name evidence="1" type="ORF">FZC78_15465</name>
</gene>
<comment type="caution">
    <text evidence="1">The sequence shown here is derived from an EMBL/GenBank/DDBJ whole genome shotgun (WGS) entry which is preliminary data.</text>
</comment>
<sequence length="64" mass="7143">MNLKFLCSLDWSGGCTISCGTSGTGETPQAKAEEAHRPPRGVVHLERKSTTQLERRREQWILMG</sequence>
<dbReference type="AlphaFoldDB" id="A0A5D4NNA0"/>
<organism evidence="1 2">
    <name type="scientific">Rossellomorea vietnamensis</name>
    <dbReference type="NCBI Taxonomy" id="218284"/>
    <lineage>
        <taxon>Bacteria</taxon>
        <taxon>Bacillati</taxon>
        <taxon>Bacillota</taxon>
        <taxon>Bacilli</taxon>
        <taxon>Bacillales</taxon>
        <taxon>Bacillaceae</taxon>
        <taxon>Rossellomorea</taxon>
    </lineage>
</organism>
<evidence type="ECO:0000313" key="2">
    <source>
        <dbReference type="Proteomes" id="UP000322267"/>
    </source>
</evidence>
<proteinExistence type="predicted"/>
<reference evidence="1 2" key="1">
    <citation type="submission" date="2019-08" db="EMBL/GenBank/DDBJ databases">
        <title>Bacillus genomes from the desert of Cuatro Cienegas, Coahuila.</title>
        <authorList>
            <person name="Olmedo-Alvarez G."/>
        </authorList>
    </citation>
    <scope>NUCLEOTIDE SEQUENCE [LARGE SCALE GENOMIC DNA]</scope>
    <source>
        <strain evidence="1 2">CH34_1T</strain>
    </source>
</reference>
<accession>A0A5D4NNA0</accession>
<dbReference type="EMBL" id="VTEI01000008">
    <property type="protein sequence ID" value="TYS15400.1"/>
    <property type="molecule type" value="Genomic_DNA"/>
</dbReference>
<name>A0A5D4NNA0_9BACI</name>
<dbReference type="RefSeq" id="WP_148940912.1">
    <property type="nucleotide sequence ID" value="NZ_VTEI01000008.1"/>
</dbReference>